<proteinExistence type="predicted"/>
<evidence type="ECO:0000313" key="3">
    <source>
        <dbReference type="Proteomes" id="UP000054477"/>
    </source>
</evidence>
<reference evidence="1 3" key="1">
    <citation type="submission" date="2014-04" db="EMBL/GenBank/DDBJ databases">
        <authorList>
            <consortium name="DOE Joint Genome Institute"/>
            <person name="Kuo A."/>
            <person name="Kohler A."/>
            <person name="Nagy L.G."/>
            <person name="Floudas D."/>
            <person name="Copeland A."/>
            <person name="Barry K.W."/>
            <person name="Cichocki N."/>
            <person name="Veneault-Fourrey C."/>
            <person name="LaButti K."/>
            <person name="Lindquist E.A."/>
            <person name="Lipzen A."/>
            <person name="Lundell T."/>
            <person name="Morin E."/>
            <person name="Murat C."/>
            <person name="Sun H."/>
            <person name="Tunlid A."/>
            <person name="Henrissat B."/>
            <person name="Grigoriev I.V."/>
            <person name="Hibbett D.S."/>
            <person name="Martin F."/>
            <person name="Nordberg H.P."/>
            <person name="Cantor M.N."/>
            <person name="Hua S.X."/>
        </authorList>
    </citation>
    <scope>NUCLEOTIDE SEQUENCE [LARGE SCALE GENOMIC DNA]</scope>
    <source>
        <strain evidence="1 3">LaAM-08-1</strain>
    </source>
</reference>
<accession>A0A0C9WRJ4</accession>
<dbReference type="AlphaFoldDB" id="A0A0C9WRJ4"/>
<dbReference type="OrthoDB" id="3077416at2759"/>
<sequence>MTKNTGPSGFSAAKPAGIIPREDLIIGTHPWLFNKDRTRYGGLTVIPEHILAIKDDDKRKSSIDDFVASMAAKPLTDEEKWQKDEWDKLILNPGPLEYLDDNFADDMIAWSEGRGKFSAVPKGSTVENCGHRQ</sequence>
<organism evidence="1 3">
    <name type="scientific">Laccaria amethystina LaAM-08-1</name>
    <dbReference type="NCBI Taxonomy" id="1095629"/>
    <lineage>
        <taxon>Eukaryota</taxon>
        <taxon>Fungi</taxon>
        <taxon>Dikarya</taxon>
        <taxon>Basidiomycota</taxon>
        <taxon>Agaricomycotina</taxon>
        <taxon>Agaricomycetes</taxon>
        <taxon>Agaricomycetidae</taxon>
        <taxon>Agaricales</taxon>
        <taxon>Agaricineae</taxon>
        <taxon>Hydnangiaceae</taxon>
        <taxon>Laccaria</taxon>
    </lineage>
</organism>
<dbReference type="Proteomes" id="UP000054477">
    <property type="component" value="Unassembled WGS sequence"/>
</dbReference>
<reference evidence="3" key="2">
    <citation type="submission" date="2015-01" db="EMBL/GenBank/DDBJ databases">
        <title>Evolutionary Origins and Diversification of the Mycorrhizal Mutualists.</title>
        <authorList>
            <consortium name="DOE Joint Genome Institute"/>
            <consortium name="Mycorrhizal Genomics Consortium"/>
            <person name="Kohler A."/>
            <person name="Kuo A."/>
            <person name="Nagy L.G."/>
            <person name="Floudas D."/>
            <person name="Copeland A."/>
            <person name="Barry K.W."/>
            <person name="Cichocki N."/>
            <person name="Veneault-Fourrey C."/>
            <person name="LaButti K."/>
            <person name="Lindquist E.A."/>
            <person name="Lipzen A."/>
            <person name="Lundell T."/>
            <person name="Morin E."/>
            <person name="Murat C."/>
            <person name="Riley R."/>
            <person name="Ohm R."/>
            <person name="Sun H."/>
            <person name="Tunlid A."/>
            <person name="Henrissat B."/>
            <person name="Grigoriev I.V."/>
            <person name="Hibbett D.S."/>
            <person name="Martin F."/>
        </authorList>
    </citation>
    <scope>NUCLEOTIDE SEQUENCE [LARGE SCALE GENOMIC DNA]</scope>
    <source>
        <strain evidence="2 3">LaAM-08-1</strain>
    </source>
</reference>
<dbReference type="EMBL" id="KN838591">
    <property type="protein sequence ID" value="KIK02515.1"/>
    <property type="molecule type" value="Genomic_DNA"/>
</dbReference>
<gene>
    <name evidence="1" type="ORF">K443DRAFT_12430</name>
    <name evidence="2" type="ORF">K443DRAFT_6027</name>
</gene>
<keyword evidence="3" id="KW-1185">Reference proteome</keyword>
<dbReference type="HOGENOM" id="CLU_1907033_0_0_1"/>
<dbReference type="EMBL" id="KN838812">
    <property type="protein sequence ID" value="KIJ94035.1"/>
    <property type="molecule type" value="Genomic_DNA"/>
</dbReference>
<name>A0A0C9WRJ4_9AGAR</name>
<evidence type="ECO:0000313" key="1">
    <source>
        <dbReference type="EMBL" id="KIJ94035.1"/>
    </source>
</evidence>
<protein>
    <submittedName>
        <fullName evidence="1">Uncharacterized protein</fullName>
    </submittedName>
</protein>
<reference evidence="1" key="3">
    <citation type="submission" date="2015-02" db="EMBL/GenBank/DDBJ databases">
        <title>Evolutionary Origins and Diversification of the Mycorrhizal Mutualists.</title>
        <authorList>
            <consortium name="DOE Joint Genome Institute"/>
            <consortium name="Mycorrhizal Genomics Consortium"/>
            <person name="Kohler A."/>
            <person name="Kuo A."/>
            <person name="Nagy L.G."/>
            <person name="Floudas D."/>
            <person name="Copeland A."/>
            <person name="Barry K.W."/>
            <person name="Cichocki N."/>
            <person name="Veneault-Fourrey C."/>
            <person name="LaButti K."/>
            <person name="Lindquist E.A."/>
            <person name="Lipzen A."/>
            <person name="Lundell T."/>
            <person name="Morin E."/>
            <person name="Murat C."/>
            <person name="Riley R."/>
            <person name="Ohm R."/>
            <person name="Sun H."/>
            <person name="Tunlid A."/>
            <person name="Henrissat B."/>
            <person name="Grigoriev I.V."/>
            <person name="Hibbett D.S."/>
            <person name="Martin F."/>
        </authorList>
    </citation>
    <scope>NUCLEOTIDE SEQUENCE</scope>
    <source>
        <strain evidence="1">LaAM-08-1</strain>
    </source>
</reference>
<evidence type="ECO:0000313" key="2">
    <source>
        <dbReference type="EMBL" id="KIK02515.1"/>
    </source>
</evidence>